<feature type="non-terminal residue" evidence="8">
    <location>
        <position position="79"/>
    </location>
</feature>
<evidence type="ECO:0000256" key="3">
    <source>
        <dbReference type="ARBA" id="ARBA00022512"/>
    </source>
</evidence>
<evidence type="ECO:0000256" key="2">
    <source>
        <dbReference type="ARBA" id="ARBA00010446"/>
    </source>
</evidence>
<feature type="signal peptide" evidence="7">
    <location>
        <begin position="1"/>
        <end position="18"/>
    </location>
</feature>
<evidence type="ECO:0000256" key="1">
    <source>
        <dbReference type="ARBA" id="ARBA00004191"/>
    </source>
</evidence>
<dbReference type="Pfam" id="PF01185">
    <property type="entry name" value="Hydrophobin"/>
    <property type="match status" value="1"/>
</dbReference>
<sequence length="79" mass="7988">MKFSNLFAVSTLATLAVATPLQARQGDCNTGPIQCCNSVTKASDPVTSVLLGLLGIVLQDVNVLVGLTCSPITVIGGGN</sequence>
<keyword evidence="5 7" id="KW-1015">Disulfide bond</keyword>
<keyword evidence="7" id="KW-0732">Signal</keyword>
<keyword evidence="3 7" id="KW-0134">Cell wall</keyword>
<gene>
    <name evidence="8" type="ORF">V5O48_019011</name>
</gene>
<dbReference type="EMBL" id="JBAHYK010003988">
    <property type="protein sequence ID" value="KAL0563066.1"/>
    <property type="molecule type" value="Genomic_DNA"/>
</dbReference>
<reference evidence="8 9" key="1">
    <citation type="submission" date="2024-02" db="EMBL/GenBank/DDBJ databases">
        <title>A draft genome for the cacao thread blight pathogen Marasmius crinis-equi.</title>
        <authorList>
            <person name="Cohen S.P."/>
            <person name="Baruah I.K."/>
            <person name="Amoako-Attah I."/>
            <person name="Bukari Y."/>
            <person name="Meinhardt L.W."/>
            <person name="Bailey B.A."/>
        </authorList>
    </citation>
    <scope>NUCLEOTIDE SEQUENCE [LARGE SCALE GENOMIC DNA]</scope>
    <source>
        <strain evidence="8 9">GH-76</strain>
    </source>
</reference>
<evidence type="ECO:0000256" key="4">
    <source>
        <dbReference type="ARBA" id="ARBA00022525"/>
    </source>
</evidence>
<keyword evidence="4 7" id="KW-0964">Secreted</keyword>
<dbReference type="CDD" id="cd23507">
    <property type="entry name" value="hydrophobin_I"/>
    <property type="match status" value="1"/>
</dbReference>
<comment type="subcellular location">
    <subcellularLocation>
        <location evidence="1 7">Secreted</location>
        <location evidence="1 7">Cell wall</location>
    </subcellularLocation>
</comment>
<evidence type="ECO:0000256" key="6">
    <source>
        <dbReference type="ARBA" id="ARBA00093546"/>
    </source>
</evidence>
<dbReference type="SMART" id="SM00075">
    <property type="entry name" value="HYDRO"/>
    <property type="match status" value="1"/>
</dbReference>
<feature type="chain" id="PRO_5044964726" description="Hydrophobin" evidence="7">
    <location>
        <begin position="19"/>
        <end position="79"/>
    </location>
</feature>
<proteinExistence type="inferred from homology"/>
<protein>
    <recommendedName>
        <fullName evidence="7">Hydrophobin</fullName>
    </recommendedName>
</protein>
<evidence type="ECO:0000256" key="7">
    <source>
        <dbReference type="RuleBase" id="RU365009"/>
    </source>
</evidence>
<dbReference type="Proteomes" id="UP001465976">
    <property type="component" value="Unassembled WGS sequence"/>
</dbReference>
<comment type="subunit">
    <text evidence="6">Self-assembles to form functional amyloid fibrils called rodlets. Self-assembly into fibrillar rodlets occurs spontaneously at hydrophobic:hydrophilic interfaces and the rodlets further associate laterally to form amphipathic monolayers.</text>
</comment>
<evidence type="ECO:0000313" key="9">
    <source>
        <dbReference type="Proteomes" id="UP001465976"/>
    </source>
</evidence>
<keyword evidence="9" id="KW-1185">Reference proteome</keyword>
<evidence type="ECO:0000313" key="8">
    <source>
        <dbReference type="EMBL" id="KAL0563066.1"/>
    </source>
</evidence>
<dbReference type="InterPro" id="IPR001338">
    <property type="entry name" value="Class_I_Hydrophobin"/>
</dbReference>
<comment type="caution">
    <text evidence="8">The sequence shown here is derived from an EMBL/GenBank/DDBJ whole genome shotgun (WGS) entry which is preliminary data.</text>
</comment>
<evidence type="ECO:0000256" key="5">
    <source>
        <dbReference type="ARBA" id="ARBA00023157"/>
    </source>
</evidence>
<comment type="similarity">
    <text evidence="2 7">Belongs to the fungal hydrophobin family.</text>
</comment>
<name>A0ABR3EJL6_9AGAR</name>
<organism evidence="8 9">
    <name type="scientific">Marasmius crinis-equi</name>
    <dbReference type="NCBI Taxonomy" id="585013"/>
    <lineage>
        <taxon>Eukaryota</taxon>
        <taxon>Fungi</taxon>
        <taxon>Dikarya</taxon>
        <taxon>Basidiomycota</taxon>
        <taxon>Agaricomycotina</taxon>
        <taxon>Agaricomycetes</taxon>
        <taxon>Agaricomycetidae</taxon>
        <taxon>Agaricales</taxon>
        <taxon>Marasmiineae</taxon>
        <taxon>Marasmiaceae</taxon>
        <taxon>Marasmius</taxon>
    </lineage>
</organism>
<accession>A0ABR3EJL6</accession>